<keyword evidence="2" id="KW-1185">Reference proteome</keyword>
<proteinExistence type="predicted"/>
<organism evidence="1 2">
    <name type="scientific">Aspergillus wentii DTO 134E9</name>
    <dbReference type="NCBI Taxonomy" id="1073089"/>
    <lineage>
        <taxon>Eukaryota</taxon>
        <taxon>Fungi</taxon>
        <taxon>Dikarya</taxon>
        <taxon>Ascomycota</taxon>
        <taxon>Pezizomycotina</taxon>
        <taxon>Eurotiomycetes</taxon>
        <taxon>Eurotiomycetidae</taxon>
        <taxon>Eurotiales</taxon>
        <taxon>Aspergillaceae</taxon>
        <taxon>Aspergillus</taxon>
        <taxon>Aspergillus subgen. Cremei</taxon>
    </lineage>
</organism>
<dbReference type="VEuPathDB" id="FungiDB:ASPWEDRAFT_176664"/>
<dbReference type="AlphaFoldDB" id="A0A1L9R9M2"/>
<name>A0A1L9R9M2_ASPWE</name>
<dbReference type="GeneID" id="63747387"/>
<dbReference type="Proteomes" id="UP000184383">
    <property type="component" value="Unassembled WGS sequence"/>
</dbReference>
<evidence type="ECO:0000313" key="2">
    <source>
        <dbReference type="Proteomes" id="UP000184383"/>
    </source>
</evidence>
<dbReference type="EMBL" id="KV878216">
    <property type="protein sequence ID" value="OJJ31599.1"/>
    <property type="molecule type" value="Genomic_DNA"/>
</dbReference>
<gene>
    <name evidence="1" type="ORF">ASPWEDRAFT_176664</name>
</gene>
<reference evidence="2" key="1">
    <citation type="journal article" date="2017" name="Genome Biol.">
        <title>Comparative genomics reveals high biological diversity and specific adaptations in the industrially and medically important fungal genus Aspergillus.</title>
        <authorList>
            <person name="de Vries R.P."/>
            <person name="Riley R."/>
            <person name="Wiebenga A."/>
            <person name="Aguilar-Osorio G."/>
            <person name="Amillis S."/>
            <person name="Uchima C.A."/>
            <person name="Anderluh G."/>
            <person name="Asadollahi M."/>
            <person name="Askin M."/>
            <person name="Barry K."/>
            <person name="Battaglia E."/>
            <person name="Bayram O."/>
            <person name="Benocci T."/>
            <person name="Braus-Stromeyer S.A."/>
            <person name="Caldana C."/>
            <person name="Canovas D."/>
            <person name="Cerqueira G.C."/>
            <person name="Chen F."/>
            <person name="Chen W."/>
            <person name="Choi C."/>
            <person name="Clum A."/>
            <person name="Dos Santos R.A."/>
            <person name="Damasio A.R."/>
            <person name="Diallinas G."/>
            <person name="Emri T."/>
            <person name="Fekete E."/>
            <person name="Flipphi M."/>
            <person name="Freyberg S."/>
            <person name="Gallo A."/>
            <person name="Gournas C."/>
            <person name="Habgood R."/>
            <person name="Hainaut M."/>
            <person name="Harispe M.L."/>
            <person name="Henrissat B."/>
            <person name="Hilden K.S."/>
            <person name="Hope R."/>
            <person name="Hossain A."/>
            <person name="Karabika E."/>
            <person name="Karaffa L."/>
            <person name="Karanyi Z."/>
            <person name="Krasevec N."/>
            <person name="Kuo A."/>
            <person name="Kusch H."/>
            <person name="LaButti K."/>
            <person name="Lagendijk E.L."/>
            <person name="Lapidus A."/>
            <person name="Levasseur A."/>
            <person name="Lindquist E."/>
            <person name="Lipzen A."/>
            <person name="Logrieco A.F."/>
            <person name="MacCabe A."/>
            <person name="Maekelae M.R."/>
            <person name="Malavazi I."/>
            <person name="Melin P."/>
            <person name="Meyer V."/>
            <person name="Mielnichuk N."/>
            <person name="Miskei M."/>
            <person name="Molnar A.P."/>
            <person name="Mule G."/>
            <person name="Ngan C.Y."/>
            <person name="Orejas M."/>
            <person name="Orosz E."/>
            <person name="Ouedraogo J.P."/>
            <person name="Overkamp K.M."/>
            <person name="Park H.-S."/>
            <person name="Perrone G."/>
            <person name="Piumi F."/>
            <person name="Punt P.J."/>
            <person name="Ram A.F."/>
            <person name="Ramon A."/>
            <person name="Rauscher S."/>
            <person name="Record E."/>
            <person name="Riano-Pachon D.M."/>
            <person name="Robert V."/>
            <person name="Roehrig J."/>
            <person name="Ruller R."/>
            <person name="Salamov A."/>
            <person name="Salih N.S."/>
            <person name="Samson R.A."/>
            <person name="Sandor E."/>
            <person name="Sanguinetti M."/>
            <person name="Schuetze T."/>
            <person name="Sepcic K."/>
            <person name="Shelest E."/>
            <person name="Sherlock G."/>
            <person name="Sophianopoulou V."/>
            <person name="Squina F.M."/>
            <person name="Sun H."/>
            <person name="Susca A."/>
            <person name="Todd R.B."/>
            <person name="Tsang A."/>
            <person name="Unkles S.E."/>
            <person name="van de Wiele N."/>
            <person name="van Rossen-Uffink D."/>
            <person name="Oliveira J.V."/>
            <person name="Vesth T.C."/>
            <person name="Visser J."/>
            <person name="Yu J.-H."/>
            <person name="Zhou M."/>
            <person name="Andersen M.R."/>
            <person name="Archer D.B."/>
            <person name="Baker S.E."/>
            <person name="Benoit I."/>
            <person name="Brakhage A.A."/>
            <person name="Braus G.H."/>
            <person name="Fischer R."/>
            <person name="Frisvad J.C."/>
            <person name="Goldman G.H."/>
            <person name="Houbraken J."/>
            <person name="Oakley B."/>
            <person name="Pocsi I."/>
            <person name="Scazzocchio C."/>
            <person name="Seiboth B."/>
            <person name="vanKuyk P.A."/>
            <person name="Wortman J."/>
            <person name="Dyer P.S."/>
            <person name="Grigoriev I.V."/>
        </authorList>
    </citation>
    <scope>NUCLEOTIDE SEQUENCE [LARGE SCALE GENOMIC DNA]</scope>
    <source>
        <strain evidence="2">DTO 134E9</strain>
    </source>
</reference>
<protein>
    <submittedName>
        <fullName evidence="1">Uncharacterized protein</fullName>
    </submittedName>
</protein>
<evidence type="ECO:0000313" key="1">
    <source>
        <dbReference type="EMBL" id="OJJ31599.1"/>
    </source>
</evidence>
<accession>A0A1L9R9M2</accession>
<dbReference type="RefSeq" id="XP_040685276.1">
    <property type="nucleotide sequence ID" value="XM_040831539.1"/>
</dbReference>
<sequence length="151" mass="16808">MPTGSTQGWPTLVIETGISESLPRLRNDANWWFNNSSGAVRIVLVIAVSKARKEITIEKWQLLPPNTPIPVTRATLNHIRQQLPAPMPPRVHQAAGNQRSYNAQVVKIDVDNITGAPLVLPFRALFDRQPRGNEADVVLGKTELRYCARVV</sequence>
<dbReference type="OrthoDB" id="76567at2759"/>